<reference evidence="5 6" key="1">
    <citation type="submission" date="2018-11" db="EMBL/GenBank/DDBJ databases">
        <title>Genomic Encyclopedia of Type Strains, Phase IV (KMG-IV): sequencing the most valuable type-strain genomes for metagenomic binning, comparative biology and taxonomic classification.</title>
        <authorList>
            <person name="Goeker M."/>
        </authorList>
    </citation>
    <scope>NUCLEOTIDE SEQUENCE [LARGE SCALE GENOMIC DNA]</scope>
    <source>
        <strain evidence="5 6">DSM 26537</strain>
    </source>
</reference>
<dbReference type="Proteomes" id="UP000273083">
    <property type="component" value="Unassembled WGS sequence"/>
</dbReference>
<dbReference type="OrthoDB" id="9816335at2"/>
<evidence type="ECO:0000259" key="4">
    <source>
        <dbReference type="PROSITE" id="PS01124"/>
    </source>
</evidence>
<dbReference type="Pfam" id="PF02311">
    <property type="entry name" value="AraC_binding"/>
    <property type="match status" value="1"/>
</dbReference>
<protein>
    <submittedName>
        <fullName evidence="5">AraC-like DNA-binding protein</fullName>
    </submittedName>
</protein>
<dbReference type="Pfam" id="PF12833">
    <property type="entry name" value="HTH_18"/>
    <property type="match status" value="1"/>
</dbReference>
<keyword evidence="3" id="KW-0804">Transcription</keyword>
<keyword evidence="1" id="KW-0805">Transcription regulation</keyword>
<dbReference type="PRINTS" id="PR00032">
    <property type="entry name" value="HTHARAC"/>
</dbReference>
<dbReference type="GO" id="GO:0043565">
    <property type="term" value="F:sequence-specific DNA binding"/>
    <property type="evidence" value="ECO:0007669"/>
    <property type="project" value="InterPro"/>
</dbReference>
<dbReference type="InterPro" id="IPR014710">
    <property type="entry name" value="RmlC-like_jellyroll"/>
</dbReference>
<evidence type="ECO:0000313" key="5">
    <source>
        <dbReference type="EMBL" id="ROR30596.1"/>
    </source>
</evidence>
<evidence type="ECO:0000256" key="1">
    <source>
        <dbReference type="ARBA" id="ARBA00023015"/>
    </source>
</evidence>
<evidence type="ECO:0000313" key="6">
    <source>
        <dbReference type="Proteomes" id="UP000273083"/>
    </source>
</evidence>
<feature type="domain" description="HTH araC/xylS-type" evidence="4">
    <location>
        <begin position="225"/>
        <end position="322"/>
    </location>
</feature>
<sequence>MKYKKSLGSLITITADGVKSPFSVSTVMSQTLLKYSQKTSWDSYKIDNISQISDKFPPNENIYILAHDVSSDFPSHTHSFYEITYVCQGGIKNIIDGNEFYMSEGDLSILNPHAIQEIKSTCSYTLLINFCLKKEVFKRTLKYFYEDNNSISLFLRNKLPQQRNYMFFSLGHHLNIQTLISSIIQEYADSDFHQSFSLEALFLLLFSQLVKINEYSYYGIDDHTLKIINYIRANCIHSTLGKMAMEIGYNPSYLTTYIKKHTGRNCKDIINEARLNKAVNLLENSEFNISNIAEECGYRSVSHFHRIFKDKYDMTPNEYRELILRKAYVAR</sequence>
<dbReference type="InterPro" id="IPR018060">
    <property type="entry name" value="HTH_AraC"/>
</dbReference>
<dbReference type="SUPFAM" id="SSF51215">
    <property type="entry name" value="Regulatory protein AraC"/>
    <property type="match status" value="1"/>
</dbReference>
<gene>
    <name evidence="5" type="ORF">EDD66_102249</name>
</gene>
<dbReference type="SUPFAM" id="SSF46689">
    <property type="entry name" value="Homeodomain-like"/>
    <property type="match status" value="1"/>
</dbReference>
<comment type="caution">
    <text evidence="5">The sequence shown here is derived from an EMBL/GenBank/DDBJ whole genome shotgun (WGS) entry which is preliminary data.</text>
</comment>
<dbReference type="PANTHER" id="PTHR43280">
    <property type="entry name" value="ARAC-FAMILY TRANSCRIPTIONAL REGULATOR"/>
    <property type="match status" value="1"/>
</dbReference>
<dbReference type="RefSeq" id="WP_123608292.1">
    <property type="nucleotide sequence ID" value="NZ_RJVG01000002.1"/>
</dbReference>
<dbReference type="GO" id="GO:0003700">
    <property type="term" value="F:DNA-binding transcription factor activity"/>
    <property type="evidence" value="ECO:0007669"/>
    <property type="project" value="InterPro"/>
</dbReference>
<dbReference type="PANTHER" id="PTHR43280:SF2">
    <property type="entry name" value="HTH-TYPE TRANSCRIPTIONAL REGULATOR EXSA"/>
    <property type="match status" value="1"/>
</dbReference>
<name>A0A3N1XVG6_9FIRM</name>
<keyword evidence="2 5" id="KW-0238">DNA-binding</keyword>
<dbReference type="EMBL" id="RJVG01000002">
    <property type="protein sequence ID" value="ROR30596.1"/>
    <property type="molecule type" value="Genomic_DNA"/>
</dbReference>
<dbReference type="InterPro" id="IPR018062">
    <property type="entry name" value="HTH_AraC-typ_CS"/>
</dbReference>
<dbReference type="PROSITE" id="PS01124">
    <property type="entry name" value="HTH_ARAC_FAMILY_2"/>
    <property type="match status" value="1"/>
</dbReference>
<dbReference type="InterPro" id="IPR037923">
    <property type="entry name" value="HTH-like"/>
</dbReference>
<dbReference type="PROSITE" id="PS00041">
    <property type="entry name" value="HTH_ARAC_FAMILY_1"/>
    <property type="match status" value="1"/>
</dbReference>
<dbReference type="Gene3D" id="2.60.120.10">
    <property type="entry name" value="Jelly Rolls"/>
    <property type="match status" value="1"/>
</dbReference>
<proteinExistence type="predicted"/>
<keyword evidence="6" id="KW-1185">Reference proteome</keyword>
<evidence type="ECO:0000256" key="2">
    <source>
        <dbReference type="ARBA" id="ARBA00023125"/>
    </source>
</evidence>
<dbReference type="InterPro" id="IPR003313">
    <property type="entry name" value="AraC-bd"/>
</dbReference>
<dbReference type="Gene3D" id="1.10.10.60">
    <property type="entry name" value="Homeodomain-like"/>
    <property type="match status" value="2"/>
</dbReference>
<dbReference type="InterPro" id="IPR020449">
    <property type="entry name" value="Tscrpt_reg_AraC-type_HTH"/>
</dbReference>
<evidence type="ECO:0000256" key="3">
    <source>
        <dbReference type="ARBA" id="ARBA00023163"/>
    </source>
</evidence>
<dbReference type="AlphaFoldDB" id="A0A3N1XVG6"/>
<accession>A0A3N1XVG6</accession>
<organism evidence="5 6">
    <name type="scientific">Mobilisporobacter senegalensis</name>
    <dbReference type="NCBI Taxonomy" id="1329262"/>
    <lineage>
        <taxon>Bacteria</taxon>
        <taxon>Bacillati</taxon>
        <taxon>Bacillota</taxon>
        <taxon>Clostridia</taxon>
        <taxon>Lachnospirales</taxon>
        <taxon>Lachnospiraceae</taxon>
        <taxon>Mobilisporobacter</taxon>
    </lineage>
</organism>
<dbReference type="SMART" id="SM00342">
    <property type="entry name" value="HTH_ARAC"/>
    <property type="match status" value="1"/>
</dbReference>
<dbReference type="InterPro" id="IPR009057">
    <property type="entry name" value="Homeodomain-like_sf"/>
</dbReference>